<gene>
    <name evidence="5" type="ORF">SAMN02745751_01221</name>
</gene>
<dbReference type="InterPro" id="IPR050500">
    <property type="entry name" value="Phos_Acetyltrans/Butyryltrans"/>
</dbReference>
<protein>
    <submittedName>
        <fullName evidence="5">Phosphate butyryltransferase</fullName>
    </submittedName>
</protein>
<name>A0A1M6EJU6_9FIRM</name>
<feature type="domain" description="Phosphate acetyl/butaryl transferase" evidence="4">
    <location>
        <begin position="5"/>
        <end position="75"/>
    </location>
</feature>
<dbReference type="SUPFAM" id="SSF53659">
    <property type="entry name" value="Isocitrate/Isopropylmalate dehydrogenase-like"/>
    <property type="match status" value="1"/>
</dbReference>
<evidence type="ECO:0000259" key="4">
    <source>
        <dbReference type="Pfam" id="PF01515"/>
    </source>
</evidence>
<dbReference type="AlphaFoldDB" id="A0A1M6EJU6"/>
<dbReference type="InterPro" id="IPR002505">
    <property type="entry name" value="PTA_PTB"/>
</dbReference>
<dbReference type="RefSeq" id="WP_073048628.1">
    <property type="nucleotide sequence ID" value="NZ_FQZL01000007.1"/>
</dbReference>
<dbReference type="GO" id="GO:0016746">
    <property type="term" value="F:acyltransferase activity"/>
    <property type="evidence" value="ECO:0007669"/>
    <property type="project" value="UniProtKB-KW"/>
</dbReference>
<evidence type="ECO:0000313" key="6">
    <source>
        <dbReference type="Proteomes" id="UP000184052"/>
    </source>
</evidence>
<proteinExistence type="inferred from homology"/>
<evidence type="ECO:0000256" key="1">
    <source>
        <dbReference type="ARBA" id="ARBA00005656"/>
    </source>
</evidence>
<evidence type="ECO:0000313" key="5">
    <source>
        <dbReference type="EMBL" id="SHI85785.1"/>
    </source>
</evidence>
<dbReference type="EMBL" id="FQZL01000007">
    <property type="protein sequence ID" value="SHI85785.1"/>
    <property type="molecule type" value="Genomic_DNA"/>
</dbReference>
<accession>A0A1M6EJU6</accession>
<dbReference type="STRING" id="1121476.SAMN02745751_01221"/>
<dbReference type="Gene3D" id="3.40.718.10">
    <property type="entry name" value="Isopropylmalate Dehydrogenase"/>
    <property type="match status" value="1"/>
</dbReference>
<keyword evidence="2 5" id="KW-0808">Transferase</keyword>
<dbReference type="PANTHER" id="PTHR43356:SF2">
    <property type="entry name" value="PHOSPHATE ACETYLTRANSFERASE"/>
    <property type="match status" value="1"/>
</dbReference>
<reference evidence="5 6" key="1">
    <citation type="submission" date="2016-11" db="EMBL/GenBank/DDBJ databases">
        <authorList>
            <person name="Jaros S."/>
            <person name="Januszkiewicz K."/>
            <person name="Wedrychowicz H."/>
        </authorList>
    </citation>
    <scope>NUCLEOTIDE SEQUENCE [LARGE SCALE GENOMIC DNA]</scope>
    <source>
        <strain evidence="5 6">DSM 17477</strain>
    </source>
</reference>
<dbReference type="OrthoDB" id="9805787at2"/>
<feature type="domain" description="Phosphate acetyl/butaryl transferase" evidence="4">
    <location>
        <begin position="78"/>
        <end position="296"/>
    </location>
</feature>
<organism evidence="5 6">
    <name type="scientific">Dethiosulfatibacter aminovorans DSM 17477</name>
    <dbReference type="NCBI Taxonomy" id="1121476"/>
    <lineage>
        <taxon>Bacteria</taxon>
        <taxon>Bacillati</taxon>
        <taxon>Bacillota</taxon>
        <taxon>Tissierellia</taxon>
        <taxon>Dethiosulfatibacter</taxon>
    </lineage>
</organism>
<keyword evidence="6" id="KW-1185">Reference proteome</keyword>
<dbReference type="PANTHER" id="PTHR43356">
    <property type="entry name" value="PHOSPHATE ACETYLTRANSFERASE"/>
    <property type="match status" value="1"/>
</dbReference>
<dbReference type="InterPro" id="IPR012147">
    <property type="entry name" value="P_Ac_Bu_trans"/>
</dbReference>
<dbReference type="Proteomes" id="UP000184052">
    <property type="component" value="Unassembled WGS sequence"/>
</dbReference>
<keyword evidence="3" id="KW-0012">Acyltransferase</keyword>
<comment type="similarity">
    <text evidence="1">Belongs to the phosphate acetyltransferase and butyryltransferase family.</text>
</comment>
<dbReference type="NCBIfam" id="NF006045">
    <property type="entry name" value="PRK08190.1"/>
    <property type="match status" value="1"/>
</dbReference>
<dbReference type="PIRSF" id="PIRSF000428">
    <property type="entry name" value="P_Ac_trans"/>
    <property type="match status" value="1"/>
</dbReference>
<sequence>MIRTIEDILNALKDTDKTRISVAAAQDKTVLKAVYEAYCRNIADFILVGDEDKIKDALAELGIDKDNFEIINVEGGLQEQAEKAVELVSVGEAQVLMKGLLDTSILLKALLKKEYGLRTGRTMSITGIFESPYYHKLFMITDPAINIKPDLLQKKQIIENAVEFSENIGIENPKVAVLCAKENVDEKMPETIDARELVAMNRSGEIQNCIIDGPLAFDNVISKEAAIHKGIESDVAGDVDIILVPDLVCGNSLYKSLAYLSEVKMAGVLLGAKVPVIITSRADSKESKLNSIALAAMAGQKFKSYKGV</sequence>
<evidence type="ECO:0000256" key="2">
    <source>
        <dbReference type="ARBA" id="ARBA00022679"/>
    </source>
</evidence>
<dbReference type="Pfam" id="PF01515">
    <property type="entry name" value="PTA_PTB"/>
    <property type="match status" value="2"/>
</dbReference>
<evidence type="ECO:0000256" key="3">
    <source>
        <dbReference type="ARBA" id="ARBA00023315"/>
    </source>
</evidence>